<name>A0A0A2GXC4_9FLAO</name>
<evidence type="ECO:0000259" key="1">
    <source>
        <dbReference type="PROSITE" id="PS51724"/>
    </source>
</evidence>
<dbReference type="Pfam" id="PF05036">
    <property type="entry name" value="SPOR"/>
    <property type="match status" value="1"/>
</dbReference>
<dbReference type="RefSeq" id="WP_035326348.1">
    <property type="nucleotide sequence ID" value="NZ_CP015125.1"/>
</dbReference>
<reference evidence="2 3" key="1">
    <citation type="submission" date="2014-10" db="EMBL/GenBank/DDBJ databases">
        <title>Draft genome sequence of the proteorhodopsin-containing marine bacterium Dokdonia donghaensis.</title>
        <authorList>
            <person name="Gomez-Consarnau L."/>
            <person name="Gonzalez J.M."/>
            <person name="Riedel T."/>
            <person name="Jaenicke S."/>
            <person name="Wagner-Doebler I."/>
            <person name="Fuhrman J.A."/>
        </authorList>
    </citation>
    <scope>NUCLEOTIDE SEQUENCE [LARGE SCALE GENOMIC DNA]</scope>
    <source>
        <strain evidence="2 3">DSW-1</strain>
    </source>
</reference>
<proteinExistence type="predicted"/>
<dbReference type="Proteomes" id="UP000030140">
    <property type="component" value="Unassembled WGS sequence"/>
</dbReference>
<dbReference type="OrthoDB" id="653949at2"/>
<dbReference type="PATRIC" id="fig|1300343.5.peg.702"/>
<dbReference type="PROSITE" id="PS51724">
    <property type="entry name" value="SPOR"/>
    <property type="match status" value="1"/>
</dbReference>
<sequence length="311" mass="35136">MQLDQYISDLLYRYECVILPGFGAFLTQIQSAQIHATTHAFYPPKKKLSFNAQLTDSDGLLANYIAKTEMIPHSEASNRIKTYVRFLYDNLHKGESQTLTNIGTLSLDTESRLQFEPSYHLNYLTDSFGLSSFTSPEIMREVYKEEVTALEETTPIAFTPERKASNSWLKYAAAAVIAFGVLGAASFNYVQDVKEHNYVAQEQAREQLEDKIQEATFVIPNPLPAIQLSLTKPAGNYHIVAGAFRMEENAQKRVDQLTEKGYKARTIGTNKYGLHQVVYGSFTHSQEALSELRAIRKTDNQDAWLLVQSID</sequence>
<dbReference type="Pfam" id="PF18174">
    <property type="entry name" value="HU-CCDC81_bac_1"/>
    <property type="match status" value="1"/>
</dbReference>
<feature type="domain" description="SPOR" evidence="1">
    <location>
        <begin position="231"/>
        <end position="308"/>
    </location>
</feature>
<dbReference type="InterPro" id="IPR040495">
    <property type="entry name" value="HU-CCDC81_bac_1"/>
</dbReference>
<dbReference type="AlphaFoldDB" id="A0A0A2GXC4"/>
<dbReference type="Gene3D" id="3.30.70.1070">
    <property type="entry name" value="Sporulation related repeat"/>
    <property type="match status" value="1"/>
</dbReference>
<dbReference type="EMBL" id="JSAQ01000001">
    <property type="protein sequence ID" value="KGO06981.1"/>
    <property type="molecule type" value="Genomic_DNA"/>
</dbReference>
<dbReference type="Pfam" id="PF18175">
    <property type="entry name" value="HU-CCDC81_bac_2"/>
    <property type="match status" value="1"/>
</dbReference>
<organism evidence="2 3">
    <name type="scientific">Dokdonia donghaensis DSW-1</name>
    <dbReference type="NCBI Taxonomy" id="1300343"/>
    <lineage>
        <taxon>Bacteria</taxon>
        <taxon>Pseudomonadati</taxon>
        <taxon>Bacteroidota</taxon>
        <taxon>Flavobacteriia</taxon>
        <taxon>Flavobacteriales</taxon>
        <taxon>Flavobacteriaceae</taxon>
        <taxon>Dokdonia</taxon>
    </lineage>
</organism>
<dbReference type="InterPro" id="IPR036680">
    <property type="entry name" value="SPOR-like_sf"/>
</dbReference>
<evidence type="ECO:0000313" key="3">
    <source>
        <dbReference type="Proteomes" id="UP000030140"/>
    </source>
</evidence>
<gene>
    <name evidence="2" type="ORF">NV36_09110</name>
</gene>
<dbReference type="InterPro" id="IPR041268">
    <property type="entry name" value="HU-CCDC81_bac_2"/>
</dbReference>
<keyword evidence="3" id="KW-1185">Reference proteome</keyword>
<accession>A0A0A2GXC4</accession>
<dbReference type="InterPro" id="IPR007730">
    <property type="entry name" value="SPOR-like_dom"/>
</dbReference>
<dbReference type="SUPFAM" id="SSF110997">
    <property type="entry name" value="Sporulation related repeat"/>
    <property type="match status" value="1"/>
</dbReference>
<protein>
    <submittedName>
        <fullName evidence="2">Sporulation protein</fullName>
    </submittedName>
</protein>
<comment type="caution">
    <text evidence="2">The sequence shown here is derived from an EMBL/GenBank/DDBJ whole genome shotgun (WGS) entry which is preliminary data.</text>
</comment>
<dbReference type="GO" id="GO:0042834">
    <property type="term" value="F:peptidoglycan binding"/>
    <property type="evidence" value="ECO:0007669"/>
    <property type="project" value="InterPro"/>
</dbReference>
<evidence type="ECO:0000313" key="2">
    <source>
        <dbReference type="EMBL" id="KGO06981.1"/>
    </source>
</evidence>
<dbReference type="KEGG" id="ddo:I597_0692"/>